<dbReference type="GO" id="GO:0008233">
    <property type="term" value="F:peptidase activity"/>
    <property type="evidence" value="ECO:0007669"/>
    <property type="project" value="UniProtKB-KW"/>
</dbReference>
<evidence type="ECO:0000313" key="5">
    <source>
        <dbReference type="EMBL" id="OQM75210.1"/>
    </source>
</evidence>
<dbReference type="SUPFAM" id="SSF50789">
    <property type="entry name" value="Herpes virus serine proteinase, assemblin"/>
    <property type="match status" value="1"/>
</dbReference>
<keyword evidence="3" id="KW-0378">Hydrolase</keyword>
<gene>
    <name evidence="5" type="ORF">BFN67_19590</name>
</gene>
<evidence type="ECO:0000256" key="1">
    <source>
        <dbReference type="ARBA" id="ARBA00022612"/>
    </source>
</evidence>
<dbReference type="NCBIfam" id="TIGR01543">
    <property type="entry name" value="proheadase_HK97"/>
    <property type="match status" value="1"/>
</dbReference>
<name>A0A1V8RPU1_9HYPH</name>
<keyword evidence="2" id="KW-0645">Protease</keyword>
<dbReference type="InterPro" id="IPR054613">
    <property type="entry name" value="Peptidase_S78_dom"/>
</dbReference>
<dbReference type="Proteomes" id="UP000191905">
    <property type="component" value="Unassembled WGS sequence"/>
</dbReference>
<evidence type="ECO:0000256" key="3">
    <source>
        <dbReference type="ARBA" id="ARBA00022801"/>
    </source>
</evidence>
<comment type="caution">
    <text evidence="5">The sequence shown here is derived from an EMBL/GenBank/DDBJ whole genome shotgun (WGS) entry which is preliminary data.</text>
</comment>
<dbReference type="AlphaFoldDB" id="A0A1V8RPU1"/>
<dbReference type="InterPro" id="IPR006433">
    <property type="entry name" value="Prohead_protease"/>
</dbReference>
<evidence type="ECO:0000259" key="4">
    <source>
        <dbReference type="Pfam" id="PF04586"/>
    </source>
</evidence>
<keyword evidence="1" id="KW-1188">Viral release from host cell</keyword>
<evidence type="ECO:0000256" key="2">
    <source>
        <dbReference type="ARBA" id="ARBA00022670"/>
    </source>
</evidence>
<dbReference type="Pfam" id="PF04586">
    <property type="entry name" value="Peptidase_S78"/>
    <property type="match status" value="1"/>
</dbReference>
<accession>A0A1V8RPU1</accession>
<dbReference type="RefSeq" id="WP_080920030.1">
    <property type="nucleotide sequence ID" value="NZ_MDET01000019.1"/>
</dbReference>
<dbReference type="STRING" id="1873176.BFN67_19590"/>
<dbReference type="OrthoDB" id="9804926at2"/>
<keyword evidence="6" id="KW-1185">Reference proteome</keyword>
<reference evidence="5 6" key="1">
    <citation type="journal article" date="2016" name="Int. J. Syst. Evol. Microbiol.">
        <title>Pseudaminobacter manganicus sp. nov., isolated from sludge of a manganese mine.</title>
        <authorList>
            <person name="Li J."/>
            <person name="Huang J."/>
            <person name="Liao S."/>
            <person name="Wang G."/>
        </authorList>
    </citation>
    <scope>NUCLEOTIDE SEQUENCE [LARGE SCALE GENOMIC DNA]</scope>
    <source>
        <strain evidence="5 6">JH-7</strain>
    </source>
</reference>
<protein>
    <recommendedName>
        <fullName evidence="4">Prohead serine protease domain-containing protein</fullName>
    </recommendedName>
</protein>
<proteinExistence type="predicted"/>
<sequence length="189" mass="20575">MKAEAPAGVYERKFVDLVLDDVELDGSFSGYASLFGKVDLGRDIVERGAFAGSLRRRGASGIRMLFQHDANQPIGTWARIEEDARGLFVRGQLATGVARARDVLALMRAGALDGLSIGFRAVKTRRNAASGVRRIIEADLWEISVVTFPMQPGARIATVKAQPGCFDQWQLAARIRKATHLINPKGKPA</sequence>
<dbReference type="EMBL" id="MDET01000019">
    <property type="protein sequence ID" value="OQM75210.1"/>
    <property type="molecule type" value="Genomic_DNA"/>
</dbReference>
<dbReference type="GO" id="GO:0006508">
    <property type="term" value="P:proteolysis"/>
    <property type="evidence" value="ECO:0007669"/>
    <property type="project" value="UniProtKB-KW"/>
</dbReference>
<evidence type="ECO:0000313" key="6">
    <source>
        <dbReference type="Proteomes" id="UP000191905"/>
    </source>
</evidence>
<organism evidence="5 6">
    <name type="scientific">Manganibacter manganicus</name>
    <dbReference type="NCBI Taxonomy" id="1873176"/>
    <lineage>
        <taxon>Bacteria</taxon>
        <taxon>Pseudomonadati</taxon>
        <taxon>Pseudomonadota</taxon>
        <taxon>Alphaproteobacteria</taxon>
        <taxon>Hyphomicrobiales</taxon>
        <taxon>Phyllobacteriaceae</taxon>
        <taxon>Manganibacter</taxon>
    </lineage>
</organism>
<feature type="domain" description="Prohead serine protease" evidence="4">
    <location>
        <begin position="25"/>
        <end position="160"/>
    </location>
</feature>